<dbReference type="InterPro" id="IPR019454">
    <property type="entry name" value="Lipoprot_YkyA-like"/>
</dbReference>
<dbReference type="Pfam" id="PF10368">
    <property type="entry name" value="YkyA"/>
    <property type="match status" value="1"/>
</dbReference>
<sequence length="214" mass="24486">MKRYILATGISSALLLSACSGPSTEEQLDSVLKETFEAESDYRDTQSEMEKLEAAEQEKFESIMALTQEQQEDVRANAEEALASVEQRLELLETEKASMDSAEEAFQEIDTVIEETEDEELKSDLTALKTKMHERFDAHEQFVTAYEELAAEQKELYEMLSNEETELQVLQEKTVTVNDKNKEVQNAVTAFNEQTEQFNEMKNNLIEKMNADNE</sequence>
<dbReference type="EMBL" id="QLZR01000002">
    <property type="protein sequence ID" value="RAZ79413.1"/>
    <property type="molecule type" value="Genomic_DNA"/>
</dbReference>
<dbReference type="PROSITE" id="PS51257">
    <property type="entry name" value="PROKAR_LIPOPROTEIN"/>
    <property type="match status" value="1"/>
</dbReference>
<dbReference type="RefSeq" id="WP_112222985.1">
    <property type="nucleotide sequence ID" value="NZ_CP196859.1"/>
</dbReference>
<evidence type="ECO:0000313" key="3">
    <source>
        <dbReference type="Proteomes" id="UP000251002"/>
    </source>
</evidence>
<evidence type="ECO:0000313" key="2">
    <source>
        <dbReference type="EMBL" id="RAZ79413.1"/>
    </source>
</evidence>
<evidence type="ECO:0008006" key="4">
    <source>
        <dbReference type="Google" id="ProtNLM"/>
    </source>
</evidence>
<dbReference type="Proteomes" id="UP000251002">
    <property type="component" value="Unassembled WGS sequence"/>
</dbReference>
<keyword evidence="1" id="KW-0175">Coiled coil</keyword>
<dbReference type="Gene3D" id="1.20.120.570">
    <property type="entry name" value="YkyA-like"/>
    <property type="match status" value="1"/>
</dbReference>
<dbReference type="SUPFAM" id="SSF140423">
    <property type="entry name" value="MW0975(SA0943)-like"/>
    <property type="match status" value="1"/>
</dbReference>
<gene>
    <name evidence="2" type="ORF">DP120_07320</name>
</gene>
<name>A0A365L214_9BACL</name>
<dbReference type="AlphaFoldDB" id="A0A365L214"/>
<proteinExistence type="predicted"/>
<reference evidence="2 3" key="1">
    <citation type="submission" date="2018-06" db="EMBL/GenBank/DDBJ databases">
        <title>The draft genome sequences of strains SCU63 and S1.</title>
        <authorList>
            <person name="Gan L."/>
        </authorList>
    </citation>
    <scope>NUCLEOTIDE SEQUENCE [LARGE SCALE GENOMIC DNA]</scope>
    <source>
        <strain evidence="2 3">SCU63</strain>
    </source>
</reference>
<evidence type="ECO:0000256" key="1">
    <source>
        <dbReference type="SAM" id="Coils"/>
    </source>
</evidence>
<feature type="coiled-coil region" evidence="1">
    <location>
        <begin position="68"/>
        <end position="119"/>
    </location>
</feature>
<protein>
    <recommendedName>
        <fullName evidence="4">Cell-wall binding lipoprotein</fullName>
    </recommendedName>
</protein>
<dbReference type="InterPro" id="IPR036785">
    <property type="entry name" value="YkyA-like_sf"/>
</dbReference>
<comment type="caution">
    <text evidence="2">The sequence shown here is derived from an EMBL/GenBank/DDBJ whole genome shotgun (WGS) entry which is preliminary data.</text>
</comment>
<keyword evidence="3" id="KW-1185">Reference proteome</keyword>
<accession>A0A365L214</accession>
<feature type="coiled-coil region" evidence="1">
    <location>
        <begin position="143"/>
        <end position="173"/>
    </location>
</feature>
<organism evidence="2 3">
    <name type="scientific">Planococcus halotolerans</name>
    <dbReference type="NCBI Taxonomy" id="2233542"/>
    <lineage>
        <taxon>Bacteria</taxon>
        <taxon>Bacillati</taxon>
        <taxon>Bacillota</taxon>
        <taxon>Bacilli</taxon>
        <taxon>Bacillales</taxon>
        <taxon>Caryophanaceae</taxon>
        <taxon>Planococcus</taxon>
    </lineage>
</organism>